<dbReference type="STRING" id="1619234.SAMN05421730_100680"/>
<dbReference type="GO" id="GO:0016787">
    <property type="term" value="F:hydrolase activity"/>
    <property type="evidence" value="ECO:0007669"/>
    <property type="project" value="UniProtKB-KW"/>
</dbReference>
<evidence type="ECO:0000313" key="5">
    <source>
        <dbReference type="EMBL" id="SCP96789.1"/>
    </source>
</evidence>
<sequence>MDRRKLIAGICIVVGIAFMAVPFYYHNKGSNETERLLEDFTQAVEEEQDEETADEKEEQTTLSETDASLFAEGDVIAILEIKELGIKYPVVEGATSSNLNIAVGHLTETAGIGVSGNCVIAGHNGSRYGEYFTNLNEVCIGSEVTLLDRGGIIYTYEVADSFVTNPYDNSIKVQGEETELTLFTCANKGTMRFVVKCVLRE</sequence>
<evidence type="ECO:0000256" key="1">
    <source>
        <dbReference type="ARBA" id="ARBA00022801"/>
    </source>
</evidence>
<feature type="region of interest" description="Disordered" evidence="3">
    <location>
        <begin position="45"/>
        <end position="64"/>
    </location>
</feature>
<keyword evidence="4" id="KW-0812">Transmembrane</keyword>
<name>A0A1D3TSH7_9FIRM</name>
<dbReference type="InterPro" id="IPR042000">
    <property type="entry name" value="Sortase_D_2"/>
</dbReference>
<evidence type="ECO:0000256" key="2">
    <source>
        <dbReference type="PIRSR" id="PIRSR605754-1"/>
    </source>
</evidence>
<dbReference type="SUPFAM" id="SSF63817">
    <property type="entry name" value="Sortase"/>
    <property type="match status" value="1"/>
</dbReference>
<gene>
    <name evidence="5" type="ORF">SAMN05421730_100680</name>
</gene>
<dbReference type="Gene3D" id="2.40.260.10">
    <property type="entry name" value="Sortase"/>
    <property type="match status" value="1"/>
</dbReference>
<dbReference type="CDD" id="cd06166">
    <property type="entry name" value="Sortase_D_2"/>
    <property type="match status" value="1"/>
</dbReference>
<reference evidence="5 6" key="1">
    <citation type="submission" date="2016-09" db="EMBL/GenBank/DDBJ databases">
        <authorList>
            <person name="Capua I."/>
            <person name="De Benedictis P."/>
            <person name="Joannis T."/>
            <person name="Lombin L.H."/>
            <person name="Cattoli G."/>
        </authorList>
    </citation>
    <scope>NUCLEOTIDE SEQUENCE [LARGE SCALE GENOMIC DNA]</scope>
    <source>
        <strain evidence="5 6">GluBS11</strain>
    </source>
</reference>
<dbReference type="InterPro" id="IPR023365">
    <property type="entry name" value="Sortase_dom-sf"/>
</dbReference>
<proteinExistence type="predicted"/>
<keyword evidence="1" id="KW-0378">Hydrolase</keyword>
<protein>
    <submittedName>
        <fullName evidence="5">Sortase A</fullName>
    </submittedName>
</protein>
<dbReference type="Proteomes" id="UP000199315">
    <property type="component" value="Unassembled WGS sequence"/>
</dbReference>
<evidence type="ECO:0000313" key="6">
    <source>
        <dbReference type="Proteomes" id="UP000199315"/>
    </source>
</evidence>
<dbReference type="NCBIfam" id="TIGR01076">
    <property type="entry name" value="sortase_fam"/>
    <property type="match status" value="1"/>
</dbReference>
<keyword evidence="4" id="KW-0472">Membrane</keyword>
<feature type="active site" description="Proton donor/acceptor" evidence="2">
    <location>
        <position position="123"/>
    </location>
</feature>
<dbReference type="EMBL" id="FMKA01000006">
    <property type="protein sequence ID" value="SCP96789.1"/>
    <property type="molecule type" value="Genomic_DNA"/>
</dbReference>
<evidence type="ECO:0000256" key="3">
    <source>
        <dbReference type="SAM" id="MobiDB-lite"/>
    </source>
</evidence>
<keyword evidence="6" id="KW-1185">Reference proteome</keyword>
<keyword evidence="4" id="KW-1133">Transmembrane helix</keyword>
<organism evidence="5 6">
    <name type="scientific">Anaerobium acetethylicum</name>
    <dbReference type="NCBI Taxonomy" id="1619234"/>
    <lineage>
        <taxon>Bacteria</taxon>
        <taxon>Bacillati</taxon>
        <taxon>Bacillota</taxon>
        <taxon>Clostridia</taxon>
        <taxon>Lachnospirales</taxon>
        <taxon>Lachnospiraceae</taxon>
        <taxon>Anaerobium</taxon>
    </lineage>
</organism>
<evidence type="ECO:0000256" key="4">
    <source>
        <dbReference type="SAM" id="Phobius"/>
    </source>
</evidence>
<feature type="active site" description="Acyl-thioester intermediate" evidence="2">
    <location>
        <position position="185"/>
    </location>
</feature>
<feature type="compositionally biased region" description="Acidic residues" evidence="3">
    <location>
        <begin position="45"/>
        <end position="57"/>
    </location>
</feature>
<feature type="transmembrane region" description="Helical" evidence="4">
    <location>
        <begin position="6"/>
        <end position="25"/>
    </location>
</feature>
<accession>A0A1D3TSH7</accession>
<dbReference type="InterPro" id="IPR005754">
    <property type="entry name" value="Sortase"/>
</dbReference>
<dbReference type="AlphaFoldDB" id="A0A1D3TSH7"/>
<dbReference type="OrthoDB" id="1648028at2"/>
<dbReference type="Pfam" id="PF04203">
    <property type="entry name" value="Sortase"/>
    <property type="match status" value="1"/>
</dbReference>